<geneLocation type="plasmid" evidence="2 3">
    <name>pAMI6</name>
</geneLocation>
<name>S5XUZ4_PARAH</name>
<dbReference type="Proteomes" id="UP000015480">
    <property type="component" value="Plasmid pAMI6"/>
</dbReference>
<dbReference type="Gene3D" id="1.10.10.10">
    <property type="entry name" value="Winged helix-like DNA-binding domain superfamily/Winged helix DNA-binding domain"/>
    <property type="match status" value="1"/>
</dbReference>
<evidence type="ECO:0000313" key="3">
    <source>
        <dbReference type="Proteomes" id="UP000015480"/>
    </source>
</evidence>
<reference evidence="2 3" key="1">
    <citation type="journal article" date="2014" name="BMC Genomics">
        <title>Architecture and functions of a multipartite genome of the methylotrophic bacterium Paracoccus aminophilus JCM 7686, containing primary and secondary chromids.</title>
        <authorList>
            <person name="Dziewit L."/>
            <person name="Czarnecki J."/>
            <person name="Wibberg D."/>
            <person name="Radlinska M."/>
            <person name="Mrozek P."/>
            <person name="Szymczak M."/>
            <person name="Schluter A."/>
            <person name="Puhler A."/>
            <person name="Bartosik D."/>
        </authorList>
    </citation>
    <scope>NUCLEOTIDE SEQUENCE [LARGE SCALE GENOMIC DNA]</scope>
    <source>
        <strain evidence="2">JCM 7686</strain>
        <plasmid evidence="3">Plasmid pAMI6</plasmid>
    </source>
</reference>
<dbReference type="InterPro" id="IPR036390">
    <property type="entry name" value="WH_DNA-bd_sf"/>
</dbReference>
<gene>
    <name evidence="2" type="ORF">JCM7686_pAMI6p004</name>
</gene>
<proteinExistence type="predicted"/>
<evidence type="ECO:0008006" key="4">
    <source>
        <dbReference type="Google" id="ProtNLM"/>
    </source>
</evidence>
<dbReference type="HOGENOM" id="CLU_813484_0_0_5"/>
<dbReference type="KEGG" id="pami:JCM7686_pAMI6p004"/>
<dbReference type="InterPro" id="IPR036388">
    <property type="entry name" value="WH-like_DNA-bd_sf"/>
</dbReference>
<dbReference type="PATRIC" id="fig|1367847.3.peg.4302"/>
<dbReference type="SUPFAM" id="SSF46785">
    <property type="entry name" value="Winged helix' DNA-binding domain"/>
    <property type="match status" value="1"/>
</dbReference>
<dbReference type="EMBL" id="CP006654">
    <property type="protein sequence ID" value="AGT11334.1"/>
    <property type="molecule type" value="Genomic_DNA"/>
</dbReference>
<keyword evidence="3" id="KW-1185">Reference proteome</keyword>
<evidence type="ECO:0000313" key="2">
    <source>
        <dbReference type="EMBL" id="AGT11334.1"/>
    </source>
</evidence>
<organism evidence="2 3">
    <name type="scientific">Paracoccus aminophilus JCM 7686</name>
    <dbReference type="NCBI Taxonomy" id="1367847"/>
    <lineage>
        <taxon>Bacteria</taxon>
        <taxon>Pseudomonadati</taxon>
        <taxon>Pseudomonadota</taxon>
        <taxon>Alphaproteobacteria</taxon>
        <taxon>Rhodobacterales</taxon>
        <taxon>Paracoccaceae</taxon>
        <taxon>Paracoccus</taxon>
    </lineage>
</organism>
<evidence type="ECO:0000256" key="1">
    <source>
        <dbReference type="SAM" id="MobiDB-lite"/>
    </source>
</evidence>
<dbReference type="AlphaFoldDB" id="S5XUZ4"/>
<sequence length="337" mass="35906">MSRREGDPVTLIGMSEDPEESPDLSVPEVWRGVQAALSAELAATAFAVGQLDADLAAMPPDLRAGALRRLALREADAVLRAEGHALSPEDLAAELLDAAGPEDAEALRFARWAVRRFEGRGREADVGQSNPLRAFLGLHRSSDGLGQGARRLLGADFDAAAAEFLQRIDAAGLHPFARGPLARLLWRLAGLSPAEIAAEATVWVGCDAARGCPALSFLPCGAAQHRLLVEVGAPQDRLHRHLEALRAGAVEARHHLAAVRGWHQAALAEAGAIKGQNPGRILAVLAAHPLMHTADVATRAEVSRITAERLLARLAEMGLVREATGAKRFRLWGARLR</sequence>
<keyword evidence="2" id="KW-0614">Plasmid</keyword>
<feature type="region of interest" description="Disordered" evidence="1">
    <location>
        <begin position="1"/>
        <end position="24"/>
    </location>
</feature>
<accession>S5XUZ4</accession>
<protein>
    <recommendedName>
        <fullName evidence="4">HTH DNA binding domain-containing protein</fullName>
    </recommendedName>
</protein>